<keyword evidence="3" id="KW-1185">Reference proteome</keyword>
<evidence type="ECO:0000313" key="3">
    <source>
        <dbReference type="Proteomes" id="UP000674179"/>
    </source>
</evidence>
<feature type="transmembrane region" description="Helical" evidence="1">
    <location>
        <begin position="6"/>
        <end position="30"/>
    </location>
</feature>
<protein>
    <submittedName>
        <fullName evidence="2">Uncharacterized protein</fullName>
    </submittedName>
</protein>
<organism evidence="2 3">
    <name type="scientific">Leishmania enriettii</name>
    <dbReference type="NCBI Taxonomy" id="5663"/>
    <lineage>
        <taxon>Eukaryota</taxon>
        <taxon>Discoba</taxon>
        <taxon>Euglenozoa</taxon>
        <taxon>Kinetoplastea</taxon>
        <taxon>Metakinetoplastina</taxon>
        <taxon>Trypanosomatida</taxon>
        <taxon>Trypanosomatidae</taxon>
        <taxon>Leishmaniinae</taxon>
        <taxon>Leishmania</taxon>
    </lineage>
</organism>
<feature type="transmembrane region" description="Helical" evidence="1">
    <location>
        <begin position="108"/>
        <end position="126"/>
    </location>
</feature>
<dbReference type="KEGG" id="lenr:94172754"/>
<sequence>MLSSQSSTAALWSACVVVAFMCAFSAALFFVTVRHLCEHVNAIQHSAVAATLILVAYVLSNVLCLSYNGLGTALQTFGKEHAQDLPQPLFYMIAAIRPLVARVGLTDTMWMACLLFSAYGVTKVWMHMIDITRLLKVSRRRLLLPEMRELCRQEEVAKGKAHKRR</sequence>
<name>A0A836GTW1_LEIEN</name>
<evidence type="ECO:0000313" key="2">
    <source>
        <dbReference type="EMBL" id="KAG5478974.1"/>
    </source>
</evidence>
<dbReference type="EMBL" id="JAFHKP010000023">
    <property type="protein sequence ID" value="KAG5478974.1"/>
    <property type="molecule type" value="Genomic_DNA"/>
</dbReference>
<keyword evidence="1" id="KW-1133">Transmembrane helix</keyword>
<feature type="transmembrane region" description="Helical" evidence="1">
    <location>
        <begin position="42"/>
        <end position="60"/>
    </location>
</feature>
<accession>A0A836GTW1</accession>
<dbReference type="Proteomes" id="UP000674179">
    <property type="component" value="Chromosome 23"/>
</dbReference>
<proteinExistence type="predicted"/>
<dbReference type="AlphaFoldDB" id="A0A836GTW1"/>
<dbReference type="RefSeq" id="XP_067693032.1">
    <property type="nucleotide sequence ID" value="XM_067837244.1"/>
</dbReference>
<dbReference type="OrthoDB" id="273237at2759"/>
<evidence type="ECO:0000256" key="1">
    <source>
        <dbReference type="SAM" id="Phobius"/>
    </source>
</evidence>
<keyword evidence="1" id="KW-0472">Membrane</keyword>
<dbReference type="GeneID" id="94172754"/>
<comment type="caution">
    <text evidence="2">The sequence shown here is derived from an EMBL/GenBank/DDBJ whole genome shotgun (WGS) entry which is preliminary data.</text>
</comment>
<reference evidence="2 3" key="1">
    <citation type="submission" date="2021-02" db="EMBL/GenBank/DDBJ databases">
        <title>Leishmania (Mundinia) enrietti genome sequencing and assembly.</title>
        <authorList>
            <person name="Almutairi H."/>
            <person name="Gatherer D."/>
        </authorList>
    </citation>
    <scope>NUCLEOTIDE SEQUENCE [LARGE SCALE GENOMIC DNA]</scope>
    <source>
        <strain evidence="2">CUR178</strain>
    </source>
</reference>
<gene>
    <name evidence="2" type="ORF">CUR178_05556</name>
</gene>
<keyword evidence="1" id="KW-0812">Transmembrane</keyword>